<evidence type="ECO:0000313" key="3">
    <source>
        <dbReference type="Proteomes" id="UP000308530"/>
    </source>
</evidence>
<protein>
    <submittedName>
        <fullName evidence="2">Uncharacterized protein</fullName>
    </submittedName>
</protein>
<dbReference type="Proteomes" id="UP000308530">
    <property type="component" value="Chromosome"/>
</dbReference>
<sequence length="68" mass="7641">MGRVFGRIALAIVLGWWLGVEMAMWIDSQSNLLPMFTIPVGIAVVSLLIFLIMPLMAKALYRYLRSGE</sequence>
<feature type="transmembrane region" description="Helical" evidence="1">
    <location>
        <begin position="32"/>
        <end position="56"/>
    </location>
</feature>
<reference evidence="2 3" key="1">
    <citation type="submission" date="2020-06" db="EMBL/GenBank/DDBJ databases">
        <title>Genome sequence of Rhizobium sp strain ADMK78.</title>
        <authorList>
            <person name="Rahi P."/>
        </authorList>
    </citation>
    <scope>NUCLEOTIDE SEQUENCE [LARGE SCALE GENOMIC DNA]</scope>
    <source>
        <strain evidence="2 3">ADMK78</strain>
    </source>
</reference>
<keyword evidence="3" id="KW-1185">Reference proteome</keyword>
<gene>
    <name evidence="2" type="ORF">FE840_008300</name>
</gene>
<feature type="transmembrane region" description="Helical" evidence="1">
    <location>
        <begin position="7"/>
        <end position="26"/>
    </location>
</feature>
<evidence type="ECO:0000256" key="1">
    <source>
        <dbReference type="SAM" id="Phobius"/>
    </source>
</evidence>
<proteinExistence type="predicted"/>
<name>A0ABX6QMS3_9HYPH</name>
<organism evidence="2 3">
    <name type="scientific">Peteryoungia desertarenae</name>
    <dbReference type="NCBI Taxonomy" id="1813451"/>
    <lineage>
        <taxon>Bacteria</taxon>
        <taxon>Pseudomonadati</taxon>
        <taxon>Pseudomonadota</taxon>
        <taxon>Alphaproteobacteria</taxon>
        <taxon>Hyphomicrobiales</taxon>
        <taxon>Rhizobiaceae</taxon>
        <taxon>Peteryoungia</taxon>
    </lineage>
</organism>
<evidence type="ECO:0000313" key="2">
    <source>
        <dbReference type="EMBL" id="QLF69542.1"/>
    </source>
</evidence>
<keyword evidence="1" id="KW-0812">Transmembrane</keyword>
<dbReference type="EMBL" id="CP058350">
    <property type="protein sequence ID" value="QLF69542.1"/>
    <property type="molecule type" value="Genomic_DNA"/>
</dbReference>
<keyword evidence="1" id="KW-1133">Transmembrane helix</keyword>
<dbReference type="RefSeq" id="WP_138285326.1">
    <property type="nucleotide sequence ID" value="NZ_CP058350.1"/>
</dbReference>
<keyword evidence="1" id="KW-0472">Membrane</keyword>
<accession>A0ABX6QMS3</accession>